<comment type="caution">
    <text evidence="3">The sequence shown here is derived from an EMBL/GenBank/DDBJ whole genome shotgun (WGS) entry which is preliminary data.</text>
</comment>
<proteinExistence type="predicted"/>
<name>A0A1F5S538_9BACT</name>
<accession>A0A1F5S538</accession>
<evidence type="ECO:0000313" key="3">
    <source>
        <dbReference type="EMBL" id="OGF21797.1"/>
    </source>
</evidence>
<feature type="domain" description="S1 motif" evidence="2">
    <location>
        <begin position="308"/>
        <end position="377"/>
    </location>
</feature>
<dbReference type="PRINTS" id="PR00681">
    <property type="entry name" value="RIBOSOMALS1"/>
</dbReference>
<feature type="domain" description="S1 motif" evidence="2">
    <location>
        <begin position="211"/>
        <end position="291"/>
    </location>
</feature>
<evidence type="ECO:0000259" key="2">
    <source>
        <dbReference type="PROSITE" id="PS50126"/>
    </source>
</evidence>
<protein>
    <recommendedName>
        <fullName evidence="2">S1 motif domain-containing protein</fullName>
    </recommendedName>
</protein>
<organism evidence="3 4">
    <name type="scientific">Candidatus Falkowbacteria bacterium RBG_13_39_14</name>
    <dbReference type="NCBI Taxonomy" id="1797985"/>
    <lineage>
        <taxon>Bacteria</taxon>
        <taxon>Candidatus Falkowiibacteriota</taxon>
    </lineage>
</organism>
<sequence>MPEEKNTTKTKDELGKLLSKDEQLVKIPSVGDLITGRVLSVSKNEVRLDIEGMTTGIVRSAELFNDLEEYKNMKEGDEAEATILELDNENGEMELSFRAAGEIKTWETLQKAVKEKKIVKGVVKEANKGGLVVKILSVDAFLPVSQLSGEHYPKVHGGDRGKILEKLKRLINQEISVKIMSISKQDENIIVSEKEAAYEMQNEVIAQFKLGEVVEGIITAITDFGAFVKIDKKIIGDEKKEEAVNPAEGLIHISEIAWQKIENLKHHLKEGQRIKAKIINVDGVKIFLSIKQLSINPWVEAKDKYSIGQTAIGEIVKVNPYGLIIKLDEDLQGLAHISQLSEKNAANLREIAKVGDKKEFIILSMDIENHRIGLSLKEDALAEAKQKEEEKETKKGKKKEAEKEAKEDEKKE</sequence>
<dbReference type="Pfam" id="PF00575">
    <property type="entry name" value="S1"/>
    <property type="match status" value="5"/>
</dbReference>
<dbReference type="Proteomes" id="UP000178323">
    <property type="component" value="Unassembled WGS sequence"/>
</dbReference>
<gene>
    <name evidence="3" type="ORF">A2Y83_02375</name>
</gene>
<dbReference type="SMART" id="SM00316">
    <property type="entry name" value="S1"/>
    <property type="match status" value="4"/>
</dbReference>
<dbReference type="PANTHER" id="PTHR47559:SF1">
    <property type="entry name" value="OS03G0844900 PROTEIN"/>
    <property type="match status" value="1"/>
</dbReference>
<reference evidence="3 4" key="1">
    <citation type="journal article" date="2016" name="Nat. Commun.">
        <title>Thousands of microbial genomes shed light on interconnected biogeochemical processes in an aquifer system.</title>
        <authorList>
            <person name="Anantharaman K."/>
            <person name="Brown C.T."/>
            <person name="Hug L.A."/>
            <person name="Sharon I."/>
            <person name="Castelle C.J."/>
            <person name="Probst A.J."/>
            <person name="Thomas B.C."/>
            <person name="Singh A."/>
            <person name="Wilkins M.J."/>
            <person name="Karaoz U."/>
            <person name="Brodie E.L."/>
            <person name="Williams K.H."/>
            <person name="Hubbard S.S."/>
            <person name="Banfield J.F."/>
        </authorList>
    </citation>
    <scope>NUCLEOTIDE SEQUENCE [LARGE SCALE GENOMIC DNA]</scope>
</reference>
<feature type="domain" description="S1 motif" evidence="2">
    <location>
        <begin position="31"/>
        <end position="98"/>
    </location>
</feature>
<dbReference type="Gene3D" id="2.40.50.140">
    <property type="entry name" value="Nucleic acid-binding proteins"/>
    <property type="match status" value="4"/>
</dbReference>
<dbReference type="EMBL" id="MFFS01000051">
    <property type="protein sequence ID" value="OGF21797.1"/>
    <property type="molecule type" value="Genomic_DNA"/>
</dbReference>
<feature type="region of interest" description="Disordered" evidence="1">
    <location>
        <begin position="383"/>
        <end position="412"/>
    </location>
</feature>
<dbReference type="InterPro" id="IPR012340">
    <property type="entry name" value="NA-bd_OB-fold"/>
</dbReference>
<dbReference type="GO" id="GO:0003676">
    <property type="term" value="F:nucleic acid binding"/>
    <property type="evidence" value="ECO:0007669"/>
    <property type="project" value="InterPro"/>
</dbReference>
<feature type="domain" description="S1 motif" evidence="2">
    <location>
        <begin position="116"/>
        <end position="194"/>
    </location>
</feature>
<dbReference type="CDD" id="cd04465">
    <property type="entry name" value="S1_RPS1_repeat_ec2_hs2"/>
    <property type="match status" value="1"/>
</dbReference>
<evidence type="ECO:0000313" key="4">
    <source>
        <dbReference type="Proteomes" id="UP000178323"/>
    </source>
</evidence>
<dbReference type="SUPFAM" id="SSF50249">
    <property type="entry name" value="Nucleic acid-binding proteins"/>
    <property type="match status" value="4"/>
</dbReference>
<evidence type="ECO:0000256" key="1">
    <source>
        <dbReference type="SAM" id="MobiDB-lite"/>
    </source>
</evidence>
<dbReference type="PROSITE" id="PS50126">
    <property type="entry name" value="S1"/>
    <property type="match status" value="4"/>
</dbReference>
<dbReference type="InterPro" id="IPR052757">
    <property type="entry name" value="Ribosomal_protein_S1"/>
</dbReference>
<dbReference type="STRING" id="1797985.A2Y83_02375"/>
<dbReference type="PANTHER" id="PTHR47559">
    <property type="entry name" value="OS03G0844900 PROTEIN"/>
    <property type="match status" value="1"/>
</dbReference>
<dbReference type="AlphaFoldDB" id="A0A1F5S538"/>
<dbReference type="InterPro" id="IPR003029">
    <property type="entry name" value="S1_domain"/>
</dbReference>
<dbReference type="InterPro" id="IPR035104">
    <property type="entry name" value="Ribosomal_protein_S1-like"/>
</dbReference>